<dbReference type="InterPro" id="IPR013985">
    <property type="entry name" value="Ald_Fedxn_OxRdtase_dom3"/>
</dbReference>
<dbReference type="InterPro" id="IPR001203">
    <property type="entry name" value="OxRdtase_Ald_Fedxn_C"/>
</dbReference>
<feature type="non-terminal residue" evidence="2">
    <location>
        <position position="261"/>
    </location>
</feature>
<organism evidence="2">
    <name type="scientific">marine sediment metagenome</name>
    <dbReference type="NCBI Taxonomy" id="412755"/>
    <lineage>
        <taxon>unclassified sequences</taxon>
        <taxon>metagenomes</taxon>
        <taxon>ecological metagenomes</taxon>
    </lineage>
</organism>
<dbReference type="Gene3D" id="1.10.599.10">
    <property type="entry name" value="Aldehyde Ferredoxin Oxidoreductase Protein, subunit A, domain 3"/>
    <property type="match status" value="1"/>
</dbReference>
<reference evidence="2" key="1">
    <citation type="journal article" date="2014" name="Front. Microbiol.">
        <title>High frequency of phylogenetically diverse reductive dehalogenase-homologous genes in deep subseafloor sedimentary metagenomes.</title>
        <authorList>
            <person name="Kawai M."/>
            <person name="Futagami T."/>
            <person name="Toyoda A."/>
            <person name="Takaki Y."/>
            <person name="Nishi S."/>
            <person name="Hori S."/>
            <person name="Arai W."/>
            <person name="Tsubouchi T."/>
            <person name="Morono Y."/>
            <person name="Uchiyama I."/>
            <person name="Ito T."/>
            <person name="Fujiyama A."/>
            <person name="Inagaki F."/>
            <person name="Takami H."/>
        </authorList>
    </citation>
    <scope>NUCLEOTIDE SEQUENCE</scope>
    <source>
        <strain evidence="2">Expedition CK06-06</strain>
    </source>
</reference>
<protein>
    <recommendedName>
        <fullName evidence="1">Aldehyde ferredoxin oxidoreductase C-terminal domain-containing protein</fullName>
    </recommendedName>
</protein>
<dbReference type="Pfam" id="PF01314">
    <property type="entry name" value="AFOR_C"/>
    <property type="match status" value="1"/>
</dbReference>
<dbReference type="EMBL" id="BARV01027053">
    <property type="protein sequence ID" value="GAI46320.1"/>
    <property type="molecule type" value="Genomic_DNA"/>
</dbReference>
<accession>X1Q5F5</accession>
<dbReference type="InterPro" id="IPR036021">
    <property type="entry name" value="Tungsten_al_ferr_oxy-like_C"/>
</dbReference>
<sequence>IRANEICNLYGLDTMAVGNVIAFAMECYENGLITKADTDGIELTWGNGEAVVAVTEKMAKREGFGAVLADGVEKAAERIGKGSEEYAMHVHGHRIPYHDPRNIPCKGTTYMSDPQPSSHMENEGTGLLEQGIALGSDPLLQPPGLKVYGDYDKKGPMYATGTAYYQLLSSAGLCALYAIAFAVPVAELIAPVTGWDFGWAEGLKAGRRILTLRQAFNAREGLLPDDFKLPKRVMVPASVGPSTGVKIDFDSLKNSYFATMG</sequence>
<evidence type="ECO:0000313" key="2">
    <source>
        <dbReference type="EMBL" id="GAI46320.1"/>
    </source>
</evidence>
<dbReference type="InterPro" id="IPR051919">
    <property type="entry name" value="W-dependent_AOR"/>
</dbReference>
<dbReference type="SUPFAM" id="SSF48310">
    <property type="entry name" value="Aldehyde ferredoxin oxidoreductase, C-terminal domains"/>
    <property type="match status" value="1"/>
</dbReference>
<name>X1Q5F5_9ZZZZ</name>
<feature type="non-terminal residue" evidence="2">
    <location>
        <position position="1"/>
    </location>
</feature>
<dbReference type="GO" id="GO:0051536">
    <property type="term" value="F:iron-sulfur cluster binding"/>
    <property type="evidence" value="ECO:0007669"/>
    <property type="project" value="InterPro"/>
</dbReference>
<proteinExistence type="predicted"/>
<dbReference type="GO" id="GO:0009055">
    <property type="term" value="F:electron transfer activity"/>
    <property type="evidence" value="ECO:0007669"/>
    <property type="project" value="InterPro"/>
</dbReference>
<comment type="caution">
    <text evidence="2">The sequence shown here is derived from an EMBL/GenBank/DDBJ whole genome shotgun (WGS) entry which is preliminary data.</text>
</comment>
<evidence type="ECO:0000259" key="1">
    <source>
        <dbReference type="Pfam" id="PF01314"/>
    </source>
</evidence>
<dbReference type="InterPro" id="IPR013984">
    <property type="entry name" value="Ald_Fedxn_OxRdtase_dom2"/>
</dbReference>
<dbReference type="GO" id="GO:0016625">
    <property type="term" value="F:oxidoreductase activity, acting on the aldehyde or oxo group of donors, iron-sulfur protein as acceptor"/>
    <property type="evidence" value="ECO:0007669"/>
    <property type="project" value="InterPro"/>
</dbReference>
<dbReference type="PANTHER" id="PTHR30038">
    <property type="entry name" value="ALDEHYDE FERREDOXIN OXIDOREDUCTASE"/>
    <property type="match status" value="1"/>
</dbReference>
<feature type="domain" description="Aldehyde ferredoxin oxidoreductase C-terminal" evidence="1">
    <location>
        <begin position="1"/>
        <end position="261"/>
    </location>
</feature>
<dbReference type="Gene3D" id="1.10.569.10">
    <property type="entry name" value="Aldehyde Ferredoxin Oxidoreductase Protein, subunit A, domain 2"/>
    <property type="match status" value="1"/>
</dbReference>
<dbReference type="PANTHER" id="PTHR30038:SF0">
    <property type="entry name" value="TUNGSTEN-CONTAINING ALDEHYDE FERREDOXIN OXIDOREDUCTASE"/>
    <property type="match status" value="1"/>
</dbReference>
<gene>
    <name evidence="2" type="ORF">S06H3_43594</name>
</gene>
<dbReference type="AlphaFoldDB" id="X1Q5F5"/>